<dbReference type="PRINTS" id="PR00759">
    <property type="entry name" value="BASICPTASE"/>
</dbReference>
<dbReference type="FunFam" id="4.10.410.10:FF:000006">
    <property type="entry name" value="Serine peptidase inhibitor, Kunitz type 1"/>
    <property type="match status" value="1"/>
</dbReference>
<dbReference type="GO" id="GO:0005615">
    <property type="term" value="C:extracellular space"/>
    <property type="evidence" value="ECO:0007669"/>
    <property type="project" value="TreeGrafter"/>
</dbReference>
<proteinExistence type="inferred from homology"/>
<evidence type="ECO:0000256" key="4">
    <source>
        <dbReference type="ARBA" id="ARBA00022525"/>
    </source>
</evidence>
<keyword evidence="5" id="KW-0646">Protease inhibitor</keyword>
<evidence type="ECO:0000256" key="7">
    <source>
        <dbReference type="ARBA" id="ARBA00023157"/>
    </source>
</evidence>
<dbReference type="InterPro" id="IPR020901">
    <property type="entry name" value="Prtase_inh_Kunz-CS"/>
</dbReference>
<keyword evidence="4" id="KW-0964">Secreted</keyword>
<evidence type="ECO:0000256" key="8">
    <source>
        <dbReference type="ARBA" id="ARBA00023331"/>
    </source>
</evidence>
<dbReference type="SMART" id="SM00131">
    <property type="entry name" value="KU"/>
    <property type="match status" value="2"/>
</dbReference>
<dbReference type="Gene3D" id="4.10.410.10">
    <property type="entry name" value="Pancreatic trypsin inhibitor Kunitz domain"/>
    <property type="match status" value="2"/>
</dbReference>
<comment type="subcellular location">
    <subcellularLocation>
        <location evidence="1">Nematocyst</location>
    </subcellularLocation>
    <subcellularLocation>
        <location evidence="2">Secreted</location>
    </subcellularLocation>
</comment>
<evidence type="ECO:0000256" key="9">
    <source>
        <dbReference type="SAM" id="SignalP"/>
    </source>
</evidence>
<name>A0A9W9ZGM4_9CNID</name>
<accession>A0A9W9ZGM4</accession>
<sequence>MKSGLLFIALVLFFNAGSLAYPPCKQYKSVCLLPVKPGPCRGSFPRYYFDKVSGQCKKFTYGGCQGNGNNFLTLKECMKTCTCFFTKDSGPCEVYIKRYYFNSCTGTCEIFKYGGCKGNTNNFENINDCKKTCPYPPVKG</sequence>
<dbReference type="InterPro" id="IPR002223">
    <property type="entry name" value="Kunitz_BPTI"/>
</dbReference>
<organism evidence="11 12">
    <name type="scientific">Desmophyllum pertusum</name>
    <dbReference type="NCBI Taxonomy" id="174260"/>
    <lineage>
        <taxon>Eukaryota</taxon>
        <taxon>Metazoa</taxon>
        <taxon>Cnidaria</taxon>
        <taxon>Anthozoa</taxon>
        <taxon>Hexacorallia</taxon>
        <taxon>Scleractinia</taxon>
        <taxon>Caryophylliina</taxon>
        <taxon>Caryophylliidae</taxon>
        <taxon>Desmophyllum</taxon>
    </lineage>
</organism>
<dbReference type="PROSITE" id="PS00280">
    <property type="entry name" value="BPTI_KUNITZ_1"/>
    <property type="match status" value="2"/>
</dbReference>
<keyword evidence="7" id="KW-1015">Disulfide bond</keyword>
<dbReference type="PROSITE" id="PS50279">
    <property type="entry name" value="BPTI_KUNITZ_2"/>
    <property type="match status" value="2"/>
</dbReference>
<dbReference type="SUPFAM" id="SSF57362">
    <property type="entry name" value="BPTI-like"/>
    <property type="match status" value="2"/>
</dbReference>
<keyword evidence="8" id="KW-0166">Nematocyst</keyword>
<feature type="domain" description="BPTI/Kunitz inhibitor" evidence="10">
    <location>
        <begin position="31"/>
        <end position="81"/>
    </location>
</feature>
<dbReference type="EMBL" id="MU826356">
    <property type="protein sequence ID" value="KAJ7379644.1"/>
    <property type="molecule type" value="Genomic_DNA"/>
</dbReference>
<dbReference type="Pfam" id="PF00014">
    <property type="entry name" value="Kunitz_BPTI"/>
    <property type="match status" value="2"/>
</dbReference>
<dbReference type="GO" id="GO:0004867">
    <property type="term" value="F:serine-type endopeptidase inhibitor activity"/>
    <property type="evidence" value="ECO:0007669"/>
    <property type="project" value="UniProtKB-KW"/>
</dbReference>
<evidence type="ECO:0000256" key="3">
    <source>
        <dbReference type="ARBA" id="ARBA00007226"/>
    </source>
</evidence>
<gene>
    <name evidence="11" type="ORF">OS493_014040</name>
</gene>
<evidence type="ECO:0000256" key="6">
    <source>
        <dbReference type="ARBA" id="ARBA00022900"/>
    </source>
</evidence>
<comment type="similarity">
    <text evidence="3">Belongs to the venom Kunitz-type family. Sea anemone type 2 potassium channel toxin subfamily.</text>
</comment>
<keyword evidence="6" id="KW-0722">Serine protease inhibitor</keyword>
<dbReference type="PANTHER" id="PTHR10083:SF374">
    <property type="entry name" value="BPTI_KUNITZ INHIBITOR DOMAIN-CONTAINING PROTEIN"/>
    <property type="match status" value="1"/>
</dbReference>
<dbReference type="AlphaFoldDB" id="A0A9W9ZGM4"/>
<keyword evidence="9" id="KW-0732">Signal</keyword>
<feature type="signal peptide" evidence="9">
    <location>
        <begin position="1"/>
        <end position="20"/>
    </location>
</feature>
<dbReference type="OrthoDB" id="5969998at2759"/>
<evidence type="ECO:0000256" key="2">
    <source>
        <dbReference type="ARBA" id="ARBA00004613"/>
    </source>
</evidence>
<evidence type="ECO:0000259" key="10">
    <source>
        <dbReference type="PROSITE" id="PS50279"/>
    </source>
</evidence>
<feature type="domain" description="BPTI/Kunitz inhibitor" evidence="10">
    <location>
        <begin position="83"/>
        <end position="133"/>
    </location>
</feature>
<keyword evidence="12" id="KW-1185">Reference proteome</keyword>
<dbReference type="InterPro" id="IPR050098">
    <property type="entry name" value="TFPI/VKTCI-like"/>
</dbReference>
<evidence type="ECO:0000313" key="11">
    <source>
        <dbReference type="EMBL" id="KAJ7379644.1"/>
    </source>
</evidence>
<reference evidence="11" key="1">
    <citation type="submission" date="2023-01" db="EMBL/GenBank/DDBJ databases">
        <title>Genome assembly of the deep-sea coral Lophelia pertusa.</title>
        <authorList>
            <person name="Herrera S."/>
            <person name="Cordes E."/>
        </authorList>
    </citation>
    <scope>NUCLEOTIDE SEQUENCE</scope>
    <source>
        <strain evidence="11">USNM1676648</strain>
        <tissue evidence="11">Polyp</tissue>
    </source>
</reference>
<dbReference type="InterPro" id="IPR036880">
    <property type="entry name" value="Kunitz_BPTI_sf"/>
</dbReference>
<dbReference type="Proteomes" id="UP001163046">
    <property type="component" value="Unassembled WGS sequence"/>
</dbReference>
<feature type="chain" id="PRO_5040974129" description="BPTI/Kunitz inhibitor domain-containing protein" evidence="9">
    <location>
        <begin position="21"/>
        <end position="140"/>
    </location>
</feature>
<comment type="caution">
    <text evidence="11">The sequence shown here is derived from an EMBL/GenBank/DDBJ whole genome shotgun (WGS) entry which is preliminary data.</text>
</comment>
<dbReference type="GO" id="GO:0042151">
    <property type="term" value="C:nematocyst"/>
    <property type="evidence" value="ECO:0007669"/>
    <property type="project" value="UniProtKB-SubCell"/>
</dbReference>
<protein>
    <recommendedName>
        <fullName evidence="10">BPTI/Kunitz inhibitor domain-containing protein</fullName>
    </recommendedName>
</protein>
<evidence type="ECO:0000313" key="12">
    <source>
        <dbReference type="Proteomes" id="UP001163046"/>
    </source>
</evidence>
<evidence type="ECO:0000256" key="5">
    <source>
        <dbReference type="ARBA" id="ARBA00022690"/>
    </source>
</evidence>
<evidence type="ECO:0000256" key="1">
    <source>
        <dbReference type="ARBA" id="ARBA00004532"/>
    </source>
</evidence>
<dbReference type="PANTHER" id="PTHR10083">
    <property type="entry name" value="KUNITZ-TYPE PROTEASE INHIBITOR-RELATED"/>
    <property type="match status" value="1"/>
</dbReference>